<name>A0A2T0UMM9_9ACTN</name>
<accession>A0A2T0UMM9</accession>
<gene>
    <name evidence="1" type="ORF">B0I28_104344</name>
</gene>
<comment type="caution">
    <text evidence="1">The sequence shown here is derived from an EMBL/GenBank/DDBJ whole genome shotgun (WGS) entry which is preliminary data.</text>
</comment>
<sequence>MKVLSLFSSELRAKAAEHQQLLDHLVSTVDDFYEQLGARNWIFHALLSTKNVRLLLDESADSAEAEGRFIALYQDHRTLRWWISTLNRQPGFQVRMRQLRQALKHYEDRQFDSCTLHLIAVMDGFVNDFQPAVRKGLHARDAEDMTAWDSVVGHHMGLTHVLKTFNTSKKRRVDEEVFEVFRHGIVHGTVVNFNNIVVATKAWNMLFAVADWATATTKAAEPPEPQPGWPEAIQGLQELGRRSRYKEGFAARLLTADAPTFDQDPVTSRARALLEAWERRQWGKVMAFLPPKDVQKMGTRLAIQMIKDTLSEDLVLHHWALTSIDYNRPYCADAEAAAAVNGDDGLLRIRFSNHDAHGTISVPGTPGTDWYVALWTPKQFFSAES</sequence>
<reference evidence="1 2" key="1">
    <citation type="submission" date="2018-03" db="EMBL/GenBank/DDBJ databases">
        <title>Genomic Encyclopedia of Type Strains, Phase III (KMG-III): the genomes of soil and plant-associated and newly described type strains.</title>
        <authorList>
            <person name="Whitman W."/>
        </authorList>
    </citation>
    <scope>NUCLEOTIDE SEQUENCE [LARGE SCALE GENOMIC DNA]</scope>
    <source>
        <strain evidence="1 2">CGMCC 4.7067</strain>
    </source>
</reference>
<evidence type="ECO:0000313" key="2">
    <source>
        <dbReference type="Proteomes" id="UP000238176"/>
    </source>
</evidence>
<organism evidence="1 2">
    <name type="scientific">Glycomyces artemisiae</name>
    <dbReference type="NCBI Taxonomy" id="1076443"/>
    <lineage>
        <taxon>Bacteria</taxon>
        <taxon>Bacillati</taxon>
        <taxon>Actinomycetota</taxon>
        <taxon>Actinomycetes</taxon>
        <taxon>Glycomycetales</taxon>
        <taxon>Glycomycetaceae</taxon>
        <taxon>Glycomyces</taxon>
    </lineage>
</organism>
<evidence type="ECO:0000313" key="1">
    <source>
        <dbReference type="EMBL" id="PRY59185.1"/>
    </source>
</evidence>
<dbReference type="Proteomes" id="UP000238176">
    <property type="component" value="Unassembled WGS sequence"/>
</dbReference>
<protein>
    <submittedName>
        <fullName evidence="1">Uncharacterized protein</fullName>
    </submittedName>
</protein>
<proteinExistence type="predicted"/>
<dbReference type="AlphaFoldDB" id="A0A2T0UMM9"/>
<dbReference type="EMBL" id="PVTJ01000004">
    <property type="protein sequence ID" value="PRY59185.1"/>
    <property type="molecule type" value="Genomic_DNA"/>
</dbReference>
<keyword evidence="2" id="KW-1185">Reference proteome</keyword>